<dbReference type="EMBL" id="AGNL01015355">
    <property type="protein sequence ID" value="EJK65960.1"/>
    <property type="molecule type" value="Genomic_DNA"/>
</dbReference>
<organism evidence="2 3">
    <name type="scientific">Thalassiosira oceanica</name>
    <name type="common">Marine diatom</name>
    <dbReference type="NCBI Taxonomy" id="159749"/>
    <lineage>
        <taxon>Eukaryota</taxon>
        <taxon>Sar</taxon>
        <taxon>Stramenopiles</taxon>
        <taxon>Ochrophyta</taxon>
        <taxon>Bacillariophyta</taxon>
        <taxon>Coscinodiscophyceae</taxon>
        <taxon>Thalassiosirophycidae</taxon>
        <taxon>Thalassiosirales</taxon>
        <taxon>Thalassiosiraceae</taxon>
        <taxon>Thalassiosira</taxon>
    </lineage>
</organism>
<proteinExistence type="predicted"/>
<feature type="region of interest" description="Disordered" evidence="1">
    <location>
        <begin position="20"/>
        <end position="40"/>
    </location>
</feature>
<keyword evidence="3" id="KW-1185">Reference proteome</keyword>
<gene>
    <name evidence="2" type="ORF">THAOC_13140</name>
</gene>
<reference evidence="2 3" key="1">
    <citation type="journal article" date="2012" name="Genome Biol.">
        <title>Genome and low-iron response of an oceanic diatom adapted to chronic iron limitation.</title>
        <authorList>
            <person name="Lommer M."/>
            <person name="Specht M."/>
            <person name="Roy A.S."/>
            <person name="Kraemer L."/>
            <person name="Andreson R."/>
            <person name="Gutowska M.A."/>
            <person name="Wolf J."/>
            <person name="Bergner S.V."/>
            <person name="Schilhabel M.B."/>
            <person name="Klostermeier U.C."/>
            <person name="Beiko R.G."/>
            <person name="Rosenstiel P."/>
            <person name="Hippler M."/>
            <person name="Laroche J."/>
        </authorList>
    </citation>
    <scope>NUCLEOTIDE SEQUENCE [LARGE SCALE GENOMIC DNA]</scope>
    <source>
        <strain evidence="2 3">CCMP1005</strain>
    </source>
</reference>
<dbReference type="AlphaFoldDB" id="K0SKV3"/>
<dbReference type="Proteomes" id="UP000266841">
    <property type="component" value="Unassembled WGS sequence"/>
</dbReference>
<comment type="caution">
    <text evidence="2">The sequence shown here is derived from an EMBL/GenBank/DDBJ whole genome shotgun (WGS) entry which is preliminary data.</text>
</comment>
<accession>K0SKV3</accession>
<evidence type="ECO:0000313" key="3">
    <source>
        <dbReference type="Proteomes" id="UP000266841"/>
    </source>
</evidence>
<sequence>MSTTTKPSTSLVIDLSSVMQQSSQHIGSSLPKPPTSTSSSAQAVHVLGPWSLLSFAIQPSRPILLRPVQAIHVLSTSSVIVLGRPHVSGGDLKEGKAEI</sequence>
<protein>
    <submittedName>
        <fullName evidence="2">Uncharacterized protein</fullName>
    </submittedName>
</protein>
<evidence type="ECO:0000313" key="2">
    <source>
        <dbReference type="EMBL" id="EJK65960.1"/>
    </source>
</evidence>
<name>K0SKV3_THAOC</name>
<evidence type="ECO:0000256" key="1">
    <source>
        <dbReference type="SAM" id="MobiDB-lite"/>
    </source>
</evidence>